<dbReference type="Proteomes" id="UP001652625">
    <property type="component" value="Chromosome 12"/>
</dbReference>
<proteinExistence type="predicted"/>
<protein>
    <submittedName>
        <fullName evidence="4">Uncharacterized protein LOC136088759</fullName>
    </submittedName>
</protein>
<feature type="domain" description="Transposable element P transposase-like GTP-binding insertion" evidence="2">
    <location>
        <begin position="145"/>
        <end position="256"/>
    </location>
</feature>
<dbReference type="InterPro" id="IPR048365">
    <property type="entry name" value="TNP-like_RNaseH_N"/>
</dbReference>
<evidence type="ECO:0000259" key="2">
    <source>
        <dbReference type="Pfam" id="PF21788"/>
    </source>
</evidence>
<dbReference type="Pfam" id="PF21787">
    <property type="entry name" value="TNP-like_RNaseH_N"/>
    <property type="match status" value="1"/>
</dbReference>
<organism evidence="3 4">
    <name type="scientific">Hydra vulgaris</name>
    <name type="common">Hydra</name>
    <name type="synonym">Hydra attenuata</name>
    <dbReference type="NCBI Taxonomy" id="6087"/>
    <lineage>
        <taxon>Eukaryota</taxon>
        <taxon>Metazoa</taxon>
        <taxon>Cnidaria</taxon>
        <taxon>Hydrozoa</taxon>
        <taxon>Hydroidolina</taxon>
        <taxon>Anthoathecata</taxon>
        <taxon>Aplanulata</taxon>
        <taxon>Hydridae</taxon>
        <taxon>Hydra</taxon>
    </lineage>
</organism>
<feature type="domain" description="Transposable element P transposase-like RNase H" evidence="1">
    <location>
        <begin position="2"/>
        <end position="120"/>
    </location>
</feature>
<accession>A0ABM4D591</accession>
<reference evidence="4" key="1">
    <citation type="submission" date="2025-08" db="UniProtKB">
        <authorList>
            <consortium name="RefSeq"/>
        </authorList>
    </citation>
    <scope>IDENTIFICATION</scope>
</reference>
<name>A0ABM4D591_HYDVU</name>
<gene>
    <name evidence="4" type="primary">LOC136088759</name>
</gene>
<keyword evidence="3" id="KW-1185">Reference proteome</keyword>
<evidence type="ECO:0000259" key="1">
    <source>
        <dbReference type="Pfam" id="PF21787"/>
    </source>
</evidence>
<sequence length="305" mass="34961">MALIKMRVETMTKLERNCSLVFDEMPLKQHLDYDKNSDKVVGIQSNGKPVNQVLVLMVRGLLTKWKQLIAYFYSNNAMSSTNLAKILNNTMVHLHAIGLALRCLVFDQSSTNIRAIKFLGFSLSNQQILHPTTRAKVYIIFDPPHLIKSVRNNLIQHDILSDDKIISWKHLQELYNLEKVNALRLAPKLTDCHLDPRSQLAMLVKLATQIFSSQVSTALNVYTSTKLLLKKVLSTSFFIKNKDNLFDIINSRELITDKPTCSALTLNNKFIQQLEDLRDLIKGIFVVLVAKKRYIQSLGFECYFF</sequence>
<evidence type="ECO:0000313" key="4">
    <source>
        <dbReference type="RefSeq" id="XP_065669453.1"/>
    </source>
</evidence>
<evidence type="ECO:0000313" key="3">
    <source>
        <dbReference type="Proteomes" id="UP001652625"/>
    </source>
</evidence>
<dbReference type="InterPro" id="IPR048366">
    <property type="entry name" value="TNP-like_GBD"/>
</dbReference>
<dbReference type="RefSeq" id="XP_065669453.1">
    <property type="nucleotide sequence ID" value="XM_065813381.1"/>
</dbReference>
<dbReference type="GeneID" id="136088759"/>
<dbReference type="Pfam" id="PF21788">
    <property type="entry name" value="TNP-like_GBD"/>
    <property type="match status" value="1"/>
</dbReference>